<evidence type="ECO:0000256" key="2">
    <source>
        <dbReference type="PROSITE-ProRule" id="PRU00169"/>
    </source>
</evidence>
<protein>
    <submittedName>
        <fullName evidence="4">Two-component system, chemotaxis family, response regulator CheY</fullName>
    </submittedName>
</protein>
<dbReference type="Proteomes" id="UP000198771">
    <property type="component" value="Unassembled WGS sequence"/>
</dbReference>
<evidence type="ECO:0000313" key="5">
    <source>
        <dbReference type="Proteomes" id="UP000198771"/>
    </source>
</evidence>
<sequence length="132" mass="14716">MKILVVDDELVSRKKMQVIMENFGECMAVESGPMGLDAFADAISKGKPYDLVTLDVAMPDMDGTEVLFFIRELEKEHGIRRKKGVKAIMVTALADKNTVITSIQAGCDAYVVKPFDKYTILEKMKQLQLLNA</sequence>
<dbReference type="InterPro" id="IPR001789">
    <property type="entry name" value="Sig_transdc_resp-reg_receiver"/>
</dbReference>
<reference evidence="4 5" key="1">
    <citation type="submission" date="2016-10" db="EMBL/GenBank/DDBJ databases">
        <authorList>
            <person name="de Groot N.N."/>
        </authorList>
    </citation>
    <scope>NUCLEOTIDE SEQUENCE [LARGE SCALE GENOMIC DNA]</scope>
    <source>
        <strain evidence="4 5">ASO4-2</strain>
    </source>
</reference>
<evidence type="ECO:0000313" key="4">
    <source>
        <dbReference type="EMBL" id="SDB03074.1"/>
    </source>
</evidence>
<name>A0A1G6A3S0_9BACT</name>
<keyword evidence="5" id="KW-1185">Reference proteome</keyword>
<dbReference type="PROSITE" id="PS50110">
    <property type="entry name" value="RESPONSE_REGULATORY"/>
    <property type="match status" value="1"/>
</dbReference>
<dbReference type="Pfam" id="PF00072">
    <property type="entry name" value="Response_reg"/>
    <property type="match status" value="1"/>
</dbReference>
<feature type="modified residue" description="4-aspartylphosphate" evidence="2">
    <location>
        <position position="55"/>
    </location>
</feature>
<evidence type="ECO:0000259" key="3">
    <source>
        <dbReference type="PROSITE" id="PS50110"/>
    </source>
</evidence>
<dbReference type="GO" id="GO:0000160">
    <property type="term" value="P:phosphorelay signal transduction system"/>
    <property type="evidence" value="ECO:0007669"/>
    <property type="project" value="InterPro"/>
</dbReference>
<dbReference type="Gene3D" id="3.40.50.2300">
    <property type="match status" value="1"/>
</dbReference>
<dbReference type="PANTHER" id="PTHR43719:SF28">
    <property type="entry name" value="PEROXIDE STRESS-ACTIVATED HISTIDINE KINASE MAK1-RELATED"/>
    <property type="match status" value="1"/>
</dbReference>
<dbReference type="PANTHER" id="PTHR43719">
    <property type="entry name" value="TWO-COMPONENT HISTIDINE KINASE"/>
    <property type="match status" value="1"/>
</dbReference>
<proteinExistence type="predicted"/>
<dbReference type="EMBL" id="FMXO01000001">
    <property type="protein sequence ID" value="SDB03074.1"/>
    <property type="molecule type" value="Genomic_DNA"/>
</dbReference>
<dbReference type="SUPFAM" id="SSF52172">
    <property type="entry name" value="CheY-like"/>
    <property type="match status" value="1"/>
</dbReference>
<dbReference type="InterPro" id="IPR011006">
    <property type="entry name" value="CheY-like_superfamily"/>
</dbReference>
<keyword evidence="1 2" id="KW-0597">Phosphoprotein</keyword>
<organism evidence="4 5">
    <name type="scientific">Desulfonatronum thiosulfatophilum</name>
    <dbReference type="NCBI Taxonomy" id="617002"/>
    <lineage>
        <taxon>Bacteria</taxon>
        <taxon>Pseudomonadati</taxon>
        <taxon>Thermodesulfobacteriota</taxon>
        <taxon>Desulfovibrionia</taxon>
        <taxon>Desulfovibrionales</taxon>
        <taxon>Desulfonatronaceae</taxon>
        <taxon>Desulfonatronum</taxon>
    </lineage>
</organism>
<dbReference type="SMART" id="SM00448">
    <property type="entry name" value="REC"/>
    <property type="match status" value="1"/>
</dbReference>
<evidence type="ECO:0000256" key="1">
    <source>
        <dbReference type="ARBA" id="ARBA00022553"/>
    </source>
</evidence>
<dbReference type="InterPro" id="IPR050956">
    <property type="entry name" value="2C_system_His_kinase"/>
</dbReference>
<dbReference type="OrthoDB" id="9790466at2"/>
<accession>A0A1G6A3S0</accession>
<dbReference type="CDD" id="cd17546">
    <property type="entry name" value="REC_hyHK_CKI1_RcsC-like"/>
    <property type="match status" value="1"/>
</dbReference>
<dbReference type="RefSeq" id="WP_092116179.1">
    <property type="nucleotide sequence ID" value="NZ_FMXO01000001.1"/>
</dbReference>
<feature type="domain" description="Response regulatory" evidence="3">
    <location>
        <begin position="2"/>
        <end position="128"/>
    </location>
</feature>
<dbReference type="STRING" id="617002.SAMN05660653_00128"/>
<gene>
    <name evidence="4" type="ORF">SAMN05660653_00128</name>
</gene>
<dbReference type="AlphaFoldDB" id="A0A1G6A3S0"/>